<dbReference type="AlphaFoldDB" id="A0A820FZK8"/>
<evidence type="ECO:0000256" key="2">
    <source>
        <dbReference type="ARBA" id="ARBA00022448"/>
    </source>
</evidence>
<evidence type="ECO:0000256" key="6">
    <source>
        <dbReference type="ARBA" id="ARBA00023136"/>
    </source>
</evidence>
<comment type="subcellular location">
    <subcellularLocation>
        <location evidence="1">Membrane</location>
        <topology evidence="1">Multi-pass membrane protein</topology>
    </subcellularLocation>
</comment>
<dbReference type="Gene3D" id="3.40.190.10">
    <property type="entry name" value="Periplasmic binding protein-like II"/>
    <property type="match status" value="2"/>
</dbReference>
<feature type="transmembrane region" description="Helical" evidence="11">
    <location>
        <begin position="262"/>
        <end position="283"/>
    </location>
</feature>
<dbReference type="Pfam" id="PF10613">
    <property type="entry name" value="Lig_chan-Glu_bd"/>
    <property type="match status" value="1"/>
</dbReference>
<comment type="caution">
    <text evidence="13">The sequence shown here is derived from an EMBL/GenBank/DDBJ whole genome shotgun (WGS) entry which is preliminary data.</text>
</comment>
<sequence length="392" mass="43344">AASNNVVLIGALTTDPIAGLYYSAKNVQPSLNGLSFVPVLEYFHPTKWEIPKKENIIVWPGKTLTPPSGRAILEGVNLRIGILESVPFTIVEKVIDPSGQTTIKYSGYVLDLIELLQQKMKFIPIIELAPSNLTYTEFVQSVSAGTYDIGVGDVTVTSARREYVDFSNAIFDNSLRIIMRKTSDANIDLFSFLKPFSRDLWLLFFGTMIFVGMLIYIIERKDNEALQNQPILTQIVMSIWYSIGDAVGYSVEFQITTAAGRLLSGCLYILGLILVASYTANLASDLTIAKSKAIISGIDDIKDEKIPFSRIGVVVGSASEEFCLREIPKSAGIYYKLQSLNDLYPSLLAGTIVAGFWDSGVLEYVTNNIYCNLTLIVEYSHLNLVHITISEE</sequence>
<evidence type="ECO:0000256" key="1">
    <source>
        <dbReference type="ARBA" id="ARBA00004141"/>
    </source>
</evidence>
<keyword evidence="8" id="KW-0325">Glycoprotein</keyword>
<evidence type="ECO:0000256" key="4">
    <source>
        <dbReference type="ARBA" id="ARBA00022989"/>
    </source>
</evidence>
<dbReference type="Pfam" id="PF00060">
    <property type="entry name" value="Lig_chan"/>
    <property type="match status" value="1"/>
</dbReference>
<reference evidence="13" key="1">
    <citation type="submission" date="2021-02" db="EMBL/GenBank/DDBJ databases">
        <authorList>
            <person name="Nowell W R."/>
        </authorList>
    </citation>
    <scope>NUCLEOTIDE SEQUENCE</scope>
</reference>
<dbReference type="EMBL" id="CAJOBE010025787">
    <property type="protein sequence ID" value="CAF4269916.1"/>
    <property type="molecule type" value="Genomic_DNA"/>
</dbReference>
<keyword evidence="9" id="KW-1071">Ligand-gated ion channel</keyword>
<feature type="domain" description="Ionotropic glutamate receptor C-terminal" evidence="12">
    <location>
        <begin position="77"/>
        <end position="303"/>
    </location>
</feature>
<evidence type="ECO:0000313" key="13">
    <source>
        <dbReference type="EMBL" id="CAF4269916.1"/>
    </source>
</evidence>
<name>A0A820FZK8_9BILA</name>
<dbReference type="InterPro" id="IPR015683">
    <property type="entry name" value="Ionotropic_Glu_rcpt"/>
</dbReference>
<dbReference type="InterPro" id="IPR001320">
    <property type="entry name" value="Iontro_rcpt_C"/>
</dbReference>
<dbReference type="InterPro" id="IPR019594">
    <property type="entry name" value="Glu/Gly-bd"/>
</dbReference>
<proteinExistence type="predicted"/>
<accession>A0A820FZK8</accession>
<evidence type="ECO:0000256" key="10">
    <source>
        <dbReference type="ARBA" id="ARBA00023303"/>
    </source>
</evidence>
<gene>
    <name evidence="13" type="ORF">FNK824_LOCUS39444</name>
</gene>
<keyword evidence="3 11" id="KW-0812">Transmembrane</keyword>
<evidence type="ECO:0000256" key="5">
    <source>
        <dbReference type="ARBA" id="ARBA00023065"/>
    </source>
</evidence>
<evidence type="ECO:0000256" key="11">
    <source>
        <dbReference type="SAM" id="Phobius"/>
    </source>
</evidence>
<protein>
    <recommendedName>
        <fullName evidence="12">Ionotropic glutamate receptor C-terminal domain-containing protein</fullName>
    </recommendedName>
</protein>
<dbReference type="SUPFAM" id="SSF81324">
    <property type="entry name" value="Voltage-gated potassium channels"/>
    <property type="match status" value="1"/>
</dbReference>
<keyword evidence="2" id="KW-0813">Transport</keyword>
<evidence type="ECO:0000256" key="9">
    <source>
        <dbReference type="ARBA" id="ARBA00023286"/>
    </source>
</evidence>
<dbReference type="Proteomes" id="UP000663874">
    <property type="component" value="Unassembled WGS sequence"/>
</dbReference>
<keyword evidence="6 11" id="KW-0472">Membrane</keyword>
<feature type="transmembrane region" description="Helical" evidence="11">
    <location>
        <begin position="200"/>
        <end position="218"/>
    </location>
</feature>
<keyword evidence="4 11" id="KW-1133">Transmembrane helix</keyword>
<dbReference type="PANTHER" id="PTHR18966">
    <property type="entry name" value="IONOTROPIC GLUTAMATE RECEPTOR"/>
    <property type="match status" value="1"/>
</dbReference>
<evidence type="ECO:0000256" key="8">
    <source>
        <dbReference type="ARBA" id="ARBA00023180"/>
    </source>
</evidence>
<keyword evidence="7" id="KW-0675">Receptor</keyword>
<dbReference type="GO" id="GO:0015276">
    <property type="term" value="F:ligand-gated monoatomic ion channel activity"/>
    <property type="evidence" value="ECO:0007669"/>
    <property type="project" value="InterPro"/>
</dbReference>
<evidence type="ECO:0000256" key="3">
    <source>
        <dbReference type="ARBA" id="ARBA00022692"/>
    </source>
</evidence>
<evidence type="ECO:0000259" key="12">
    <source>
        <dbReference type="SMART" id="SM00079"/>
    </source>
</evidence>
<dbReference type="GO" id="GO:0016020">
    <property type="term" value="C:membrane"/>
    <property type="evidence" value="ECO:0007669"/>
    <property type="project" value="UniProtKB-SubCell"/>
</dbReference>
<evidence type="ECO:0000256" key="7">
    <source>
        <dbReference type="ARBA" id="ARBA00023170"/>
    </source>
</evidence>
<dbReference type="SUPFAM" id="SSF53850">
    <property type="entry name" value="Periplasmic binding protein-like II"/>
    <property type="match status" value="1"/>
</dbReference>
<keyword evidence="10" id="KW-0407">Ion channel</keyword>
<keyword evidence="5" id="KW-0406">Ion transport</keyword>
<organism evidence="13 14">
    <name type="scientific">Rotaria sordida</name>
    <dbReference type="NCBI Taxonomy" id="392033"/>
    <lineage>
        <taxon>Eukaryota</taxon>
        <taxon>Metazoa</taxon>
        <taxon>Spiralia</taxon>
        <taxon>Gnathifera</taxon>
        <taxon>Rotifera</taxon>
        <taxon>Eurotatoria</taxon>
        <taxon>Bdelloidea</taxon>
        <taxon>Philodinida</taxon>
        <taxon>Philodinidae</taxon>
        <taxon>Rotaria</taxon>
    </lineage>
</organism>
<evidence type="ECO:0000313" key="14">
    <source>
        <dbReference type="Proteomes" id="UP000663874"/>
    </source>
</evidence>
<feature type="non-terminal residue" evidence="13">
    <location>
        <position position="1"/>
    </location>
</feature>
<dbReference type="SMART" id="SM00079">
    <property type="entry name" value="PBPe"/>
    <property type="match status" value="1"/>
</dbReference>